<gene>
    <name evidence="3" type="ORF">CARN8_5090001</name>
</gene>
<accession>A0A3P3ZQH8</accession>
<protein>
    <recommendedName>
        <fullName evidence="2">DUF4398 domain-containing protein</fullName>
    </recommendedName>
</protein>
<name>A0A3P3ZQH8_9ZZZZ</name>
<evidence type="ECO:0000313" key="3">
    <source>
        <dbReference type="EMBL" id="VAY89070.1"/>
    </source>
</evidence>
<dbReference type="Gene3D" id="1.20.1270.390">
    <property type="match status" value="1"/>
</dbReference>
<feature type="region of interest" description="Disordered" evidence="1">
    <location>
        <begin position="109"/>
        <end position="131"/>
    </location>
</feature>
<organism evidence="3">
    <name type="scientific">mine drainage metagenome</name>
    <dbReference type="NCBI Taxonomy" id="410659"/>
    <lineage>
        <taxon>unclassified sequences</taxon>
        <taxon>metagenomes</taxon>
        <taxon>ecological metagenomes</taxon>
    </lineage>
</organism>
<dbReference type="PROSITE" id="PS51257">
    <property type="entry name" value="PROKAR_LIPOPROTEIN"/>
    <property type="match status" value="1"/>
</dbReference>
<evidence type="ECO:0000256" key="1">
    <source>
        <dbReference type="SAM" id="MobiDB-lite"/>
    </source>
</evidence>
<feature type="compositionally biased region" description="Basic and acidic residues" evidence="1">
    <location>
        <begin position="117"/>
        <end position="131"/>
    </location>
</feature>
<dbReference type="EMBL" id="UOYP01000456">
    <property type="protein sequence ID" value="VAY89070.1"/>
    <property type="molecule type" value="Genomic_DNA"/>
</dbReference>
<reference evidence="3" key="1">
    <citation type="submission" date="2018-10" db="EMBL/GenBank/DDBJ databases">
        <authorList>
            <person name="Plewniak F."/>
        </authorList>
    </citation>
    <scope>NUCLEOTIDE SEQUENCE</scope>
</reference>
<feature type="domain" description="DUF4398" evidence="2">
    <location>
        <begin position="38"/>
        <end position="114"/>
    </location>
</feature>
<dbReference type="AlphaFoldDB" id="A0A3P3ZQH8"/>
<dbReference type="InterPro" id="IPR025511">
    <property type="entry name" value="DUF4398"/>
</dbReference>
<dbReference type="Pfam" id="PF14346">
    <property type="entry name" value="DUF4398"/>
    <property type="match status" value="1"/>
</dbReference>
<sequence>MMRNFHYIKSNQILRRIGVIMGAAILVAGCASTPPPTAQMAISKTAVSNASSAGGTEYAPLQIKSAKEKLDAAEQAMVAKNYVLAKQLAEEAQVDAELAVAMARSNQAKKAADAVQEDSRALHQEIDRNAQ</sequence>
<proteinExistence type="predicted"/>
<evidence type="ECO:0000259" key="2">
    <source>
        <dbReference type="Pfam" id="PF14346"/>
    </source>
</evidence>